<feature type="region of interest" description="Disordered" evidence="1">
    <location>
        <begin position="120"/>
        <end position="177"/>
    </location>
</feature>
<dbReference type="OrthoDB" id="5065474at2"/>
<proteinExistence type="predicted"/>
<keyword evidence="2" id="KW-0812">Transmembrane</keyword>
<dbReference type="HOGENOM" id="CLU_084451_0_0_11"/>
<dbReference type="KEGG" id="mph:MLP_47770"/>
<evidence type="ECO:0000259" key="3">
    <source>
        <dbReference type="Pfam" id="PF10708"/>
    </source>
</evidence>
<evidence type="ECO:0000313" key="4">
    <source>
        <dbReference type="EMBL" id="BAK37791.1"/>
    </source>
</evidence>
<accession>F5XF53</accession>
<evidence type="ECO:0000313" key="5">
    <source>
        <dbReference type="Proteomes" id="UP000007947"/>
    </source>
</evidence>
<feature type="domain" description="DUF2510" evidence="3">
    <location>
        <begin position="5"/>
        <end position="38"/>
    </location>
</feature>
<evidence type="ECO:0000256" key="2">
    <source>
        <dbReference type="SAM" id="Phobius"/>
    </source>
</evidence>
<organism evidence="4 5">
    <name type="scientific">Microlunatus phosphovorus (strain ATCC 700054 / DSM 10555 / JCM 9379 / NBRC 101784 / NCIMB 13414 / VKM Ac-1990 / NM-1)</name>
    <dbReference type="NCBI Taxonomy" id="1032480"/>
    <lineage>
        <taxon>Bacteria</taxon>
        <taxon>Bacillati</taxon>
        <taxon>Actinomycetota</taxon>
        <taxon>Actinomycetes</taxon>
        <taxon>Propionibacteriales</taxon>
        <taxon>Propionibacteriaceae</taxon>
        <taxon>Microlunatus</taxon>
    </lineage>
</organism>
<keyword evidence="2" id="KW-1133">Transmembrane helix</keyword>
<gene>
    <name evidence="4" type="ordered locus">MLP_47770</name>
</gene>
<protein>
    <recommendedName>
        <fullName evidence="3">DUF2510 domain-containing protein</fullName>
    </recommendedName>
</protein>
<dbReference type="EMBL" id="AP012204">
    <property type="protein sequence ID" value="BAK37791.1"/>
    <property type="molecule type" value="Genomic_DNA"/>
</dbReference>
<keyword evidence="2" id="KW-0472">Membrane</keyword>
<keyword evidence="5" id="KW-1185">Reference proteome</keyword>
<name>F5XF53_MICPN</name>
<feature type="transmembrane region" description="Helical" evidence="2">
    <location>
        <begin position="90"/>
        <end position="111"/>
    </location>
</feature>
<dbReference type="Pfam" id="PF10708">
    <property type="entry name" value="DUF2510"/>
    <property type="match status" value="1"/>
</dbReference>
<dbReference type="Proteomes" id="UP000007947">
    <property type="component" value="Chromosome"/>
</dbReference>
<feature type="compositionally biased region" description="Polar residues" evidence="1">
    <location>
        <begin position="123"/>
        <end position="142"/>
    </location>
</feature>
<reference evidence="4 5" key="1">
    <citation type="submission" date="2011-05" db="EMBL/GenBank/DDBJ databases">
        <title>Whole genome sequence of Microlunatus phosphovorus NM-1.</title>
        <authorList>
            <person name="Hosoyama A."/>
            <person name="Sasaki K."/>
            <person name="Harada T."/>
            <person name="Igarashi R."/>
            <person name="Kawakoshi A."/>
            <person name="Sasagawa M."/>
            <person name="Fukada J."/>
            <person name="Nakamura S."/>
            <person name="Katano Y."/>
            <person name="Hanada S."/>
            <person name="Kamagata Y."/>
            <person name="Nakamura N."/>
            <person name="Yamazaki S."/>
            <person name="Fujita N."/>
        </authorList>
    </citation>
    <scope>NUCLEOTIDE SEQUENCE [LARGE SCALE GENOMIC DNA]</scope>
    <source>
        <strain evidence="5">ATCC 700054 / DSM 10555 / JCM 9379 / NBRC 101784 / NCIMB 13414 / VKM Ac-1990 / NM-1</strain>
    </source>
</reference>
<sequence>MSAQAGWYPDPGGVPNLYRYWDGRTWSAATSANPQSPAPSRGLIPDTSQQEPGHQGQGPYTYGSAASGYAPGQSGAYASYQTTVQRKSPVGWWVVGGVLLVVIVIIGVIGVRAIARGGGTLPDGTTSQPSQDVCPQSSTAPSAAQPDPNDGRVHGGPVSYPRLGDPWSPPYTNEDRVPFGRDVKKQDVLDQQDFDGAGSSWVASVLVAELMAGDGFFTPEQGAHIVVRCILGSFYADNPVESNVTVDKATKIDGHDAWLIESKLSFDIPGLITKGELLIVAVVATGATAGLYYASIPNTQPELVKPARQALADLRVDG</sequence>
<dbReference type="eggNOG" id="ENOG5031XYH">
    <property type="taxonomic scope" value="Bacteria"/>
</dbReference>
<feature type="region of interest" description="Disordered" evidence="1">
    <location>
        <begin position="29"/>
        <end position="65"/>
    </location>
</feature>
<dbReference type="STRING" id="1032480.MLP_47770"/>
<evidence type="ECO:0000256" key="1">
    <source>
        <dbReference type="SAM" id="MobiDB-lite"/>
    </source>
</evidence>
<dbReference type="AlphaFoldDB" id="F5XF53"/>
<dbReference type="RefSeq" id="WP_013865615.1">
    <property type="nucleotide sequence ID" value="NC_015635.1"/>
</dbReference>
<dbReference type="InterPro" id="IPR018929">
    <property type="entry name" value="DUF2510"/>
</dbReference>